<keyword evidence="6 12" id="KW-1133">Transmembrane helix</keyword>
<gene>
    <name evidence="14" type="ORF">DPMN_121328</name>
</gene>
<dbReference type="GO" id="GO:0006814">
    <property type="term" value="P:sodium ion transport"/>
    <property type="evidence" value="ECO:0007669"/>
    <property type="project" value="UniProtKB-KW"/>
</dbReference>
<dbReference type="PANTHER" id="PTHR42985">
    <property type="entry name" value="SODIUM-COUPLED MONOCARBOXYLATE TRANSPORTER"/>
    <property type="match status" value="1"/>
</dbReference>
<dbReference type="AlphaFoldDB" id="A0A9D4JQZ7"/>
<dbReference type="InterPro" id="IPR001734">
    <property type="entry name" value="Na/solute_symporter"/>
</dbReference>
<protein>
    <recommendedName>
        <fullName evidence="16">Sodium/solute symporter</fullName>
    </recommendedName>
</protein>
<organism evidence="14 15">
    <name type="scientific">Dreissena polymorpha</name>
    <name type="common">Zebra mussel</name>
    <name type="synonym">Mytilus polymorpha</name>
    <dbReference type="NCBI Taxonomy" id="45954"/>
    <lineage>
        <taxon>Eukaryota</taxon>
        <taxon>Metazoa</taxon>
        <taxon>Spiralia</taxon>
        <taxon>Lophotrochozoa</taxon>
        <taxon>Mollusca</taxon>
        <taxon>Bivalvia</taxon>
        <taxon>Autobranchia</taxon>
        <taxon>Heteroconchia</taxon>
        <taxon>Euheterodonta</taxon>
        <taxon>Imparidentia</taxon>
        <taxon>Neoheterodontei</taxon>
        <taxon>Myida</taxon>
        <taxon>Dreissenoidea</taxon>
        <taxon>Dreissenidae</taxon>
        <taxon>Dreissena</taxon>
    </lineage>
</organism>
<keyword evidence="7" id="KW-0915">Sodium</keyword>
<evidence type="ECO:0000256" key="3">
    <source>
        <dbReference type="ARBA" id="ARBA00022448"/>
    </source>
</evidence>
<evidence type="ECO:0000256" key="5">
    <source>
        <dbReference type="ARBA" id="ARBA00022692"/>
    </source>
</evidence>
<feature type="transmembrane region" description="Helical" evidence="12">
    <location>
        <begin position="61"/>
        <end position="84"/>
    </location>
</feature>
<evidence type="ECO:0000256" key="4">
    <source>
        <dbReference type="ARBA" id="ARBA00022475"/>
    </source>
</evidence>
<dbReference type="PROSITE" id="PS50283">
    <property type="entry name" value="NA_SOLUT_SYMP_3"/>
    <property type="match status" value="1"/>
</dbReference>
<dbReference type="GO" id="GO:0005886">
    <property type="term" value="C:plasma membrane"/>
    <property type="evidence" value="ECO:0007669"/>
    <property type="project" value="UniProtKB-SubCell"/>
</dbReference>
<feature type="chain" id="PRO_5038470039" description="Sodium/solute symporter" evidence="13">
    <location>
        <begin position="18"/>
        <end position="225"/>
    </location>
</feature>
<evidence type="ECO:0000256" key="11">
    <source>
        <dbReference type="RuleBase" id="RU362091"/>
    </source>
</evidence>
<keyword evidence="13" id="KW-0732">Signal</keyword>
<comment type="subcellular location">
    <subcellularLocation>
        <location evidence="1">Cell membrane</location>
        <topology evidence="1">Multi-pass membrane protein</topology>
    </subcellularLocation>
</comment>
<dbReference type="Pfam" id="PF00474">
    <property type="entry name" value="SSF"/>
    <property type="match status" value="1"/>
</dbReference>
<dbReference type="EMBL" id="JAIWYP010000005">
    <property type="protein sequence ID" value="KAH3819589.1"/>
    <property type="molecule type" value="Genomic_DNA"/>
</dbReference>
<evidence type="ECO:0000256" key="2">
    <source>
        <dbReference type="ARBA" id="ARBA00006434"/>
    </source>
</evidence>
<evidence type="ECO:0000256" key="13">
    <source>
        <dbReference type="SAM" id="SignalP"/>
    </source>
</evidence>
<keyword evidence="5 12" id="KW-0812">Transmembrane</keyword>
<keyword evidence="4" id="KW-1003">Cell membrane</keyword>
<evidence type="ECO:0000256" key="10">
    <source>
        <dbReference type="ARBA" id="ARBA00023201"/>
    </source>
</evidence>
<dbReference type="Proteomes" id="UP000828390">
    <property type="component" value="Unassembled WGS sequence"/>
</dbReference>
<evidence type="ECO:0000256" key="7">
    <source>
        <dbReference type="ARBA" id="ARBA00023053"/>
    </source>
</evidence>
<evidence type="ECO:0000256" key="6">
    <source>
        <dbReference type="ARBA" id="ARBA00022989"/>
    </source>
</evidence>
<feature type="transmembrane region" description="Helical" evidence="12">
    <location>
        <begin position="163"/>
        <end position="182"/>
    </location>
</feature>
<dbReference type="Gene3D" id="1.20.1730.10">
    <property type="entry name" value="Sodium/glucose cotransporter"/>
    <property type="match status" value="1"/>
</dbReference>
<evidence type="ECO:0000313" key="15">
    <source>
        <dbReference type="Proteomes" id="UP000828390"/>
    </source>
</evidence>
<feature type="signal peptide" evidence="13">
    <location>
        <begin position="1"/>
        <end position="17"/>
    </location>
</feature>
<proteinExistence type="inferred from homology"/>
<keyword evidence="3" id="KW-0813">Transport</keyword>
<dbReference type="InterPro" id="IPR038377">
    <property type="entry name" value="Na/Glc_symporter_sf"/>
</dbReference>
<name>A0A9D4JQZ7_DREPO</name>
<evidence type="ECO:0000256" key="8">
    <source>
        <dbReference type="ARBA" id="ARBA00023065"/>
    </source>
</evidence>
<feature type="transmembrane region" description="Helical" evidence="12">
    <location>
        <begin position="105"/>
        <end position="125"/>
    </location>
</feature>
<keyword evidence="9 12" id="KW-0472">Membrane</keyword>
<comment type="similarity">
    <text evidence="2 11">Belongs to the sodium:solute symporter (SSF) (TC 2.A.21) family.</text>
</comment>
<evidence type="ECO:0000313" key="14">
    <source>
        <dbReference type="EMBL" id="KAH3819589.1"/>
    </source>
</evidence>
<dbReference type="InterPro" id="IPR051163">
    <property type="entry name" value="Sodium:Solute_Symporter_SSF"/>
</dbReference>
<sequence>MSIPCFVILQILVTCEGLVAYAYFSQKGCDPIASQQISNPNQIIPYLVTDLLTGVPGITGLYLSALCSASLSTISSLLSSISAVTSEDFIRPRFKKASEKTLTQLSKLIVVFAGVVCIGIAIMISKVQGPMGQIADSILGAVSGPMAAVFLLSIFVRCTTRKGLYSSVVVGACFGIWLSLGYNFSPGRLQSPILPLGPTEKCILYHNTSLPLNNCTLCERMRTCL</sequence>
<evidence type="ECO:0000256" key="1">
    <source>
        <dbReference type="ARBA" id="ARBA00004651"/>
    </source>
</evidence>
<reference evidence="14" key="1">
    <citation type="journal article" date="2019" name="bioRxiv">
        <title>The Genome of the Zebra Mussel, Dreissena polymorpha: A Resource for Invasive Species Research.</title>
        <authorList>
            <person name="McCartney M.A."/>
            <person name="Auch B."/>
            <person name="Kono T."/>
            <person name="Mallez S."/>
            <person name="Zhang Y."/>
            <person name="Obille A."/>
            <person name="Becker A."/>
            <person name="Abrahante J.E."/>
            <person name="Garbe J."/>
            <person name="Badalamenti J.P."/>
            <person name="Herman A."/>
            <person name="Mangelson H."/>
            <person name="Liachko I."/>
            <person name="Sullivan S."/>
            <person name="Sone E.D."/>
            <person name="Koren S."/>
            <person name="Silverstein K.A.T."/>
            <person name="Beckman K.B."/>
            <person name="Gohl D.M."/>
        </authorList>
    </citation>
    <scope>NUCLEOTIDE SEQUENCE</scope>
    <source>
        <strain evidence="14">Duluth1</strain>
        <tissue evidence="14">Whole animal</tissue>
    </source>
</reference>
<evidence type="ECO:0000256" key="9">
    <source>
        <dbReference type="ARBA" id="ARBA00023136"/>
    </source>
</evidence>
<evidence type="ECO:0008006" key="16">
    <source>
        <dbReference type="Google" id="ProtNLM"/>
    </source>
</evidence>
<dbReference type="GO" id="GO:0015293">
    <property type="term" value="F:symporter activity"/>
    <property type="evidence" value="ECO:0007669"/>
    <property type="project" value="TreeGrafter"/>
</dbReference>
<accession>A0A9D4JQZ7</accession>
<evidence type="ECO:0000256" key="12">
    <source>
        <dbReference type="SAM" id="Phobius"/>
    </source>
</evidence>
<reference evidence="14" key="2">
    <citation type="submission" date="2020-11" db="EMBL/GenBank/DDBJ databases">
        <authorList>
            <person name="McCartney M.A."/>
            <person name="Auch B."/>
            <person name="Kono T."/>
            <person name="Mallez S."/>
            <person name="Becker A."/>
            <person name="Gohl D.M."/>
            <person name="Silverstein K.A.T."/>
            <person name="Koren S."/>
            <person name="Bechman K.B."/>
            <person name="Herman A."/>
            <person name="Abrahante J.E."/>
            <person name="Garbe J."/>
        </authorList>
    </citation>
    <scope>NUCLEOTIDE SEQUENCE</scope>
    <source>
        <strain evidence="14">Duluth1</strain>
        <tissue evidence="14">Whole animal</tissue>
    </source>
</reference>
<keyword evidence="10" id="KW-0739">Sodium transport</keyword>
<keyword evidence="15" id="KW-1185">Reference proteome</keyword>
<dbReference type="PANTHER" id="PTHR42985:SF40">
    <property type="entry name" value="LD47995P-RELATED"/>
    <property type="match status" value="1"/>
</dbReference>
<comment type="caution">
    <text evidence="14">The sequence shown here is derived from an EMBL/GenBank/DDBJ whole genome shotgun (WGS) entry which is preliminary data.</text>
</comment>
<feature type="transmembrane region" description="Helical" evidence="12">
    <location>
        <begin position="137"/>
        <end position="156"/>
    </location>
</feature>
<keyword evidence="8" id="KW-0406">Ion transport</keyword>